<dbReference type="EnsemblPlants" id="Bo6g095950.1">
    <property type="protein sequence ID" value="Bo6g095950.1"/>
    <property type="gene ID" value="Bo6g095950"/>
</dbReference>
<accession>A0A0D3CXT7</accession>
<keyword evidence="1" id="KW-0812">Transmembrane</keyword>
<dbReference type="HOGENOM" id="CLU_2052912_0_0_1"/>
<keyword evidence="3" id="KW-1185">Reference proteome</keyword>
<dbReference type="OMA" id="FISTWFD"/>
<name>A0A0D3CXT7_BRAOL</name>
<dbReference type="AlphaFoldDB" id="A0A0D3CXT7"/>
<proteinExistence type="predicted"/>
<dbReference type="Proteomes" id="UP000032141">
    <property type="component" value="Chromosome C6"/>
</dbReference>
<feature type="transmembrane region" description="Helical" evidence="1">
    <location>
        <begin position="41"/>
        <end position="59"/>
    </location>
</feature>
<evidence type="ECO:0000256" key="1">
    <source>
        <dbReference type="SAM" id="Phobius"/>
    </source>
</evidence>
<organism evidence="2 3">
    <name type="scientific">Brassica oleracea var. oleracea</name>
    <dbReference type="NCBI Taxonomy" id="109376"/>
    <lineage>
        <taxon>Eukaryota</taxon>
        <taxon>Viridiplantae</taxon>
        <taxon>Streptophyta</taxon>
        <taxon>Embryophyta</taxon>
        <taxon>Tracheophyta</taxon>
        <taxon>Spermatophyta</taxon>
        <taxon>Magnoliopsida</taxon>
        <taxon>eudicotyledons</taxon>
        <taxon>Gunneridae</taxon>
        <taxon>Pentapetalae</taxon>
        <taxon>rosids</taxon>
        <taxon>malvids</taxon>
        <taxon>Brassicales</taxon>
        <taxon>Brassicaceae</taxon>
        <taxon>Brassiceae</taxon>
        <taxon>Brassica</taxon>
    </lineage>
</organism>
<sequence>MIGGLLKTHVKQENLATLMSSSFPGWSFVSNHSPEAENGRIVVIWNSVLSVMGAIYFIWRERNSRLHSGVNKPATQIVKEIQVQIRAKLLGMDKENSLSYQVRSRTQESFISTWFDQFQA</sequence>
<dbReference type="Gramene" id="Bo6g095950.1">
    <property type="protein sequence ID" value="Bo6g095950.1"/>
    <property type="gene ID" value="Bo6g095950"/>
</dbReference>
<protein>
    <submittedName>
        <fullName evidence="2">Uncharacterized protein</fullName>
    </submittedName>
</protein>
<reference evidence="2" key="2">
    <citation type="submission" date="2015-03" db="UniProtKB">
        <authorList>
            <consortium name="EnsemblPlants"/>
        </authorList>
    </citation>
    <scope>IDENTIFICATION</scope>
</reference>
<keyword evidence="1" id="KW-0472">Membrane</keyword>
<reference evidence="2 3" key="1">
    <citation type="journal article" date="2014" name="Genome Biol.">
        <title>Transcriptome and methylome profiling reveals relics of genome dominance in the mesopolyploid Brassica oleracea.</title>
        <authorList>
            <person name="Parkin I.A."/>
            <person name="Koh C."/>
            <person name="Tang H."/>
            <person name="Robinson S.J."/>
            <person name="Kagale S."/>
            <person name="Clarke W.E."/>
            <person name="Town C.D."/>
            <person name="Nixon J."/>
            <person name="Krishnakumar V."/>
            <person name="Bidwell S.L."/>
            <person name="Denoeud F."/>
            <person name="Belcram H."/>
            <person name="Links M.G."/>
            <person name="Just J."/>
            <person name="Clarke C."/>
            <person name="Bender T."/>
            <person name="Huebert T."/>
            <person name="Mason A.S."/>
            <person name="Pires J.C."/>
            <person name="Barker G."/>
            <person name="Moore J."/>
            <person name="Walley P.G."/>
            <person name="Manoli S."/>
            <person name="Batley J."/>
            <person name="Edwards D."/>
            <person name="Nelson M.N."/>
            <person name="Wang X."/>
            <person name="Paterson A.H."/>
            <person name="King G."/>
            <person name="Bancroft I."/>
            <person name="Chalhoub B."/>
            <person name="Sharpe A.G."/>
        </authorList>
    </citation>
    <scope>NUCLEOTIDE SEQUENCE</scope>
    <source>
        <strain evidence="2 3">cv. TO1000</strain>
    </source>
</reference>
<keyword evidence="1" id="KW-1133">Transmembrane helix</keyword>
<evidence type="ECO:0000313" key="3">
    <source>
        <dbReference type="Proteomes" id="UP000032141"/>
    </source>
</evidence>
<evidence type="ECO:0000313" key="2">
    <source>
        <dbReference type="EnsemblPlants" id="Bo6g095950.1"/>
    </source>
</evidence>